<evidence type="ECO:0000313" key="9">
    <source>
        <dbReference type="Proteomes" id="UP000029646"/>
    </source>
</evidence>
<gene>
    <name evidence="8" type="ORF">JCM19302_2927</name>
</gene>
<feature type="domain" description="Response regulatory" evidence="7">
    <location>
        <begin position="3"/>
        <end position="119"/>
    </location>
</feature>
<dbReference type="Gene3D" id="3.40.50.2300">
    <property type="match status" value="1"/>
</dbReference>
<protein>
    <submittedName>
        <fullName evidence="8">Sigma-54 dependent transcriptional regulator</fullName>
    </submittedName>
</protein>
<dbReference type="PROSITE" id="PS50110">
    <property type="entry name" value="RESPONSE_REGULATORY"/>
    <property type="match status" value="1"/>
</dbReference>
<keyword evidence="3" id="KW-0805">Transcription regulation</keyword>
<evidence type="ECO:0000256" key="6">
    <source>
        <dbReference type="PROSITE-ProRule" id="PRU00169"/>
    </source>
</evidence>
<dbReference type="Proteomes" id="UP000029646">
    <property type="component" value="Unassembled WGS sequence"/>
</dbReference>
<evidence type="ECO:0000313" key="8">
    <source>
        <dbReference type="EMBL" id="GAL70972.1"/>
    </source>
</evidence>
<feature type="modified residue" description="4-aspartylphosphate" evidence="6">
    <location>
        <position position="54"/>
    </location>
</feature>
<dbReference type="Pfam" id="PF00072">
    <property type="entry name" value="Response_reg"/>
    <property type="match status" value="1"/>
</dbReference>
<dbReference type="InterPro" id="IPR001789">
    <property type="entry name" value="Sig_transdc_resp-reg_receiver"/>
</dbReference>
<sequence length="139" mass="15803">MPKILIIEDEAAIRRVLVKILSEENDTYEVEEAEDGLAGMEKIKKEDYDLVLCDIKMPKMDGVEVLEATRKIKPEIPIVMISGHGDLDTAVNTMRLGAFDYISKPPDLNRLLNTVRHALDRKELVSRKQNSKEKGKQEI</sequence>
<dbReference type="InterPro" id="IPR011006">
    <property type="entry name" value="CheY-like_superfamily"/>
</dbReference>
<dbReference type="PANTHER" id="PTHR48111:SF1">
    <property type="entry name" value="TWO-COMPONENT RESPONSE REGULATOR ORR33"/>
    <property type="match status" value="1"/>
</dbReference>
<dbReference type="InterPro" id="IPR039420">
    <property type="entry name" value="WalR-like"/>
</dbReference>
<name>A0A090WUC2_9FLAO</name>
<evidence type="ECO:0000256" key="1">
    <source>
        <dbReference type="ARBA" id="ARBA00022553"/>
    </source>
</evidence>
<keyword evidence="2" id="KW-0902">Two-component regulatory system</keyword>
<dbReference type="PANTHER" id="PTHR48111">
    <property type="entry name" value="REGULATOR OF RPOS"/>
    <property type="match status" value="1"/>
</dbReference>
<keyword evidence="1 6" id="KW-0597">Phosphoprotein</keyword>
<keyword evidence="5" id="KW-0804">Transcription</keyword>
<evidence type="ECO:0000256" key="3">
    <source>
        <dbReference type="ARBA" id="ARBA00023015"/>
    </source>
</evidence>
<evidence type="ECO:0000256" key="4">
    <source>
        <dbReference type="ARBA" id="ARBA00023125"/>
    </source>
</evidence>
<dbReference type="GO" id="GO:0005829">
    <property type="term" value="C:cytosol"/>
    <property type="evidence" value="ECO:0007669"/>
    <property type="project" value="TreeGrafter"/>
</dbReference>
<dbReference type="SUPFAM" id="SSF52172">
    <property type="entry name" value="CheY-like"/>
    <property type="match status" value="1"/>
</dbReference>
<keyword evidence="4" id="KW-0238">DNA-binding</keyword>
<comment type="caution">
    <text evidence="8">The sequence shown here is derived from an EMBL/GenBank/DDBJ whole genome shotgun (WGS) entry which is preliminary data.</text>
</comment>
<reference evidence="8 9" key="1">
    <citation type="journal article" date="2014" name="Genome Announc.">
        <title>Draft Genome Sequence of Marine Flavobacterium Jejuia pallidilutea Strain 11shimoA1 and Pigmentation Mutants.</title>
        <authorList>
            <person name="Takatani N."/>
            <person name="Nakanishi M."/>
            <person name="Meirelles P."/>
            <person name="Mino S."/>
            <person name="Suda W."/>
            <person name="Oshima K."/>
            <person name="Hattori M."/>
            <person name="Ohkuma M."/>
            <person name="Hosokawa M."/>
            <person name="Miyashita K."/>
            <person name="Thompson F.L."/>
            <person name="Niwa A."/>
            <person name="Sawabe T."/>
            <person name="Sawabe T."/>
        </authorList>
    </citation>
    <scope>NUCLEOTIDE SEQUENCE [LARGE SCALE GENOMIC DNA]</scope>
    <source>
        <strain evidence="9">JCM19302</strain>
    </source>
</reference>
<dbReference type="FunFam" id="3.40.50.2300:FF:000018">
    <property type="entry name" value="DNA-binding transcriptional regulator NtrC"/>
    <property type="match status" value="1"/>
</dbReference>
<dbReference type="SMART" id="SM00448">
    <property type="entry name" value="REC"/>
    <property type="match status" value="1"/>
</dbReference>
<dbReference type="EMBL" id="BBNS01000009">
    <property type="protein sequence ID" value="GAL70972.1"/>
    <property type="molecule type" value="Genomic_DNA"/>
</dbReference>
<evidence type="ECO:0000256" key="5">
    <source>
        <dbReference type="ARBA" id="ARBA00023163"/>
    </source>
</evidence>
<dbReference type="AlphaFoldDB" id="A0A090WUC2"/>
<dbReference type="GO" id="GO:0000156">
    <property type="term" value="F:phosphorelay response regulator activity"/>
    <property type="evidence" value="ECO:0007669"/>
    <property type="project" value="TreeGrafter"/>
</dbReference>
<accession>A0A090WUC2</accession>
<dbReference type="GO" id="GO:0000976">
    <property type="term" value="F:transcription cis-regulatory region binding"/>
    <property type="evidence" value="ECO:0007669"/>
    <property type="project" value="TreeGrafter"/>
</dbReference>
<dbReference type="GO" id="GO:0032993">
    <property type="term" value="C:protein-DNA complex"/>
    <property type="evidence" value="ECO:0007669"/>
    <property type="project" value="TreeGrafter"/>
</dbReference>
<evidence type="ECO:0000259" key="7">
    <source>
        <dbReference type="PROSITE" id="PS50110"/>
    </source>
</evidence>
<dbReference type="GO" id="GO:0006355">
    <property type="term" value="P:regulation of DNA-templated transcription"/>
    <property type="evidence" value="ECO:0007669"/>
    <property type="project" value="TreeGrafter"/>
</dbReference>
<proteinExistence type="predicted"/>
<evidence type="ECO:0000256" key="2">
    <source>
        <dbReference type="ARBA" id="ARBA00023012"/>
    </source>
</evidence>
<organism evidence="8 9">
    <name type="scientific">Jejuia pallidilutea</name>
    <dbReference type="NCBI Taxonomy" id="504487"/>
    <lineage>
        <taxon>Bacteria</taxon>
        <taxon>Pseudomonadati</taxon>
        <taxon>Bacteroidota</taxon>
        <taxon>Flavobacteriia</taxon>
        <taxon>Flavobacteriales</taxon>
        <taxon>Flavobacteriaceae</taxon>
        <taxon>Jejuia</taxon>
    </lineage>
</organism>